<dbReference type="AlphaFoldDB" id="A0A8J9ZZQ8"/>
<keyword evidence="3" id="KW-1185">Reference proteome</keyword>
<name>A0A8J9ZZQ8_BRALA</name>
<reference evidence="2" key="1">
    <citation type="submission" date="2022-01" db="EMBL/GenBank/DDBJ databases">
        <authorList>
            <person name="Braso-Vives M."/>
        </authorList>
    </citation>
    <scope>NUCLEOTIDE SEQUENCE</scope>
</reference>
<gene>
    <name evidence="2" type="primary">Hypp3431</name>
    <name evidence="2" type="ORF">BLAG_LOCUS20147</name>
</gene>
<evidence type="ECO:0000256" key="1">
    <source>
        <dbReference type="SAM" id="MobiDB-lite"/>
    </source>
</evidence>
<evidence type="ECO:0000313" key="2">
    <source>
        <dbReference type="EMBL" id="CAH1266586.1"/>
    </source>
</evidence>
<feature type="region of interest" description="Disordered" evidence="1">
    <location>
        <begin position="1"/>
        <end position="54"/>
    </location>
</feature>
<dbReference type="Proteomes" id="UP000838412">
    <property type="component" value="Chromosome 5"/>
</dbReference>
<dbReference type="OrthoDB" id="10040890at2759"/>
<protein>
    <submittedName>
        <fullName evidence="2">Hypp3431 protein</fullName>
    </submittedName>
</protein>
<sequence length="391" mass="43720">MYQNMGTMYDEPDDIHDGEANSGGDRPQSPPLSHLRRSGRHKARAPDNAQVCTPIDPKQRDTVVERFRASSSEWDDHDFVNHFWPLFSHTVLEDVRDNTGVIVPVPRLQTDAAAYRPLQIFHDRLEHSVVRSLSNVQRKVVSMGGGGGTLVRMGRRMGLRLEGLNDTIVSQEIYLREEHFHTATPKDSHIQVIRRRNIRPNGGGPPAVAKIKVIFDVAGVTKLTTPPRDLQGVRVDSVQDVGAHRVMVYYSGEGWTVSRVMVYYSGEGWTVSRVMVYYSGEGYFNYIYETFLAEYVKCKTVSEGTGVAEPQTRVGVVRNCPIAYRQVYIASMPGPTKRHASHATGIQFAKIKVNRDGVVTTVDLNVTSRDLRNLAVPKVSMADVVSITGNW</sequence>
<accession>A0A8J9ZZQ8</accession>
<organism evidence="2 3">
    <name type="scientific">Branchiostoma lanceolatum</name>
    <name type="common">Common lancelet</name>
    <name type="synonym">Amphioxus lanceolatum</name>
    <dbReference type="NCBI Taxonomy" id="7740"/>
    <lineage>
        <taxon>Eukaryota</taxon>
        <taxon>Metazoa</taxon>
        <taxon>Chordata</taxon>
        <taxon>Cephalochordata</taxon>
        <taxon>Leptocardii</taxon>
        <taxon>Amphioxiformes</taxon>
        <taxon>Branchiostomatidae</taxon>
        <taxon>Branchiostoma</taxon>
    </lineage>
</organism>
<feature type="compositionally biased region" description="Basic residues" evidence="1">
    <location>
        <begin position="34"/>
        <end position="43"/>
    </location>
</feature>
<dbReference type="EMBL" id="OV696690">
    <property type="protein sequence ID" value="CAH1266586.1"/>
    <property type="molecule type" value="Genomic_DNA"/>
</dbReference>
<proteinExistence type="predicted"/>
<evidence type="ECO:0000313" key="3">
    <source>
        <dbReference type="Proteomes" id="UP000838412"/>
    </source>
</evidence>